<reference evidence="10" key="1">
    <citation type="submission" date="2018-06" db="EMBL/GenBank/DDBJ databases">
        <authorList>
            <person name="Zhirakovskaya E."/>
        </authorList>
    </citation>
    <scope>NUCLEOTIDE SEQUENCE</scope>
</reference>
<evidence type="ECO:0000256" key="5">
    <source>
        <dbReference type="ARBA" id="ARBA00022679"/>
    </source>
</evidence>
<evidence type="ECO:0000256" key="9">
    <source>
        <dbReference type="ARBA" id="ARBA00023098"/>
    </source>
</evidence>
<evidence type="ECO:0000256" key="6">
    <source>
        <dbReference type="ARBA" id="ARBA00022741"/>
    </source>
</evidence>
<dbReference type="GO" id="GO:0009029">
    <property type="term" value="F:lipid-A 4'-kinase activity"/>
    <property type="evidence" value="ECO:0007669"/>
    <property type="project" value="UniProtKB-EC"/>
</dbReference>
<gene>
    <name evidence="10" type="ORF">MNBD_GAMMA14-217</name>
</gene>
<dbReference type="NCBIfam" id="TIGR00682">
    <property type="entry name" value="lpxK"/>
    <property type="match status" value="1"/>
</dbReference>
<evidence type="ECO:0000256" key="2">
    <source>
        <dbReference type="ARBA" id="ARBA00012071"/>
    </source>
</evidence>
<dbReference type="GO" id="GO:0005886">
    <property type="term" value="C:plasma membrane"/>
    <property type="evidence" value="ECO:0007669"/>
    <property type="project" value="TreeGrafter"/>
</dbReference>
<keyword evidence="5 10" id="KW-0808">Transferase</keyword>
<dbReference type="Pfam" id="PF02606">
    <property type="entry name" value="LpxK"/>
    <property type="match status" value="1"/>
</dbReference>
<comment type="pathway">
    <text evidence="1">Glycolipid biosynthesis; lipid IV(A) biosynthesis; lipid IV(A) from (3R)-3-hydroxytetradecanoyl-[acyl-carrier-protein] and UDP-N-acetyl-alpha-D-glucosamine: step 6/6.</text>
</comment>
<dbReference type="InterPro" id="IPR003758">
    <property type="entry name" value="LpxK"/>
</dbReference>
<evidence type="ECO:0000256" key="7">
    <source>
        <dbReference type="ARBA" id="ARBA00022777"/>
    </source>
</evidence>
<name>A0A3B0YQI1_9ZZZZ</name>
<keyword evidence="9" id="KW-0443">Lipid metabolism</keyword>
<keyword evidence="6" id="KW-0547">Nucleotide-binding</keyword>
<evidence type="ECO:0000313" key="10">
    <source>
        <dbReference type="EMBL" id="VAW81691.1"/>
    </source>
</evidence>
<organism evidence="10">
    <name type="scientific">hydrothermal vent metagenome</name>
    <dbReference type="NCBI Taxonomy" id="652676"/>
    <lineage>
        <taxon>unclassified sequences</taxon>
        <taxon>metagenomes</taxon>
        <taxon>ecological metagenomes</taxon>
    </lineage>
</organism>
<dbReference type="AlphaFoldDB" id="A0A3B0YQI1"/>
<dbReference type="GO" id="GO:0009245">
    <property type="term" value="P:lipid A biosynthetic process"/>
    <property type="evidence" value="ECO:0007669"/>
    <property type="project" value="UniProtKB-KW"/>
</dbReference>
<evidence type="ECO:0000256" key="8">
    <source>
        <dbReference type="ARBA" id="ARBA00022840"/>
    </source>
</evidence>
<evidence type="ECO:0000256" key="1">
    <source>
        <dbReference type="ARBA" id="ARBA00004870"/>
    </source>
</evidence>
<keyword evidence="8" id="KW-0067">ATP-binding</keyword>
<dbReference type="EMBL" id="UOFM01000416">
    <property type="protein sequence ID" value="VAW81691.1"/>
    <property type="molecule type" value="Genomic_DNA"/>
</dbReference>
<dbReference type="UniPathway" id="UPA00359">
    <property type="reaction ID" value="UER00482"/>
</dbReference>
<evidence type="ECO:0000256" key="3">
    <source>
        <dbReference type="ARBA" id="ARBA00022516"/>
    </source>
</evidence>
<keyword evidence="7 10" id="KW-0418">Kinase</keyword>
<accession>A0A3B0YQI1</accession>
<dbReference type="PANTHER" id="PTHR42724:SF1">
    <property type="entry name" value="TETRAACYLDISACCHARIDE 4'-KINASE, MITOCHONDRIAL-RELATED"/>
    <property type="match status" value="1"/>
</dbReference>
<dbReference type="PANTHER" id="PTHR42724">
    <property type="entry name" value="TETRAACYLDISACCHARIDE 4'-KINASE"/>
    <property type="match status" value="1"/>
</dbReference>
<dbReference type="GO" id="GO:0009244">
    <property type="term" value="P:lipopolysaccharide core region biosynthetic process"/>
    <property type="evidence" value="ECO:0007669"/>
    <property type="project" value="TreeGrafter"/>
</dbReference>
<proteinExistence type="predicted"/>
<keyword evidence="4" id="KW-0441">Lipid A biosynthesis</keyword>
<keyword evidence="3" id="KW-0444">Lipid biosynthesis</keyword>
<dbReference type="GO" id="GO:0005524">
    <property type="term" value="F:ATP binding"/>
    <property type="evidence" value="ECO:0007669"/>
    <property type="project" value="UniProtKB-KW"/>
</dbReference>
<protein>
    <recommendedName>
        <fullName evidence="2">tetraacyldisaccharide 4'-kinase</fullName>
        <ecNumber evidence="2">2.7.1.130</ecNumber>
    </recommendedName>
</protein>
<feature type="non-terminal residue" evidence="10">
    <location>
        <position position="1"/>
    </location>
</feature>
<dbReference type="EC" id="2.7.1.130" evidence="2"/>
<sequence>VGDEAVLLAQSSAVSVYAGPDRCAAARALLLNSPVDVLISDDGLQHEQLGRDIEIVMIDPQRGFGNRCCLPAGPLREPLSRLQRVDATVALGEYPAAQFQLAAALVDARQVVNPANRRPLQAFTGQPCHAVAGISHPERFFQMLNELGLQPDTRDFEDHHPFTAADIRFDDDFPVLMTAKDAVKCRDFAGENSWSVPLELNLGPDFRQWLLETLKRKKYRG</sequence>
<evidence type="ECO:0000256" key="4">
    <source>
        <dbReference type="ARBA" id="ARBA00022556"/>
    </source>
</evidence>